<evidence type="ECO:0000313" key="4">
    <source>
        <dbReference type="Proteomes" id="UP000813672"/>
    </source>
</evidence>
<evidence type="ECO:0000256" key="2">
    <source>
        <dbReference type="SAM" id="Phobius"/>
    </source>
</evidence>
<feature type="transmembrane region" description="Helical" evidence="2">
    <location>
        <begin position="12"/>
        <end position="32"/>
    </location>
</feature>
<proteinExistence type="predicted"/>
<feature type="transmembrane region" description="Helical" evidence="2">
    <location>
        <begin position="44"/>
        <end position="66"/>
    </location>
</feature>
<dbReference type="EMBL" id="JAGQAF010000007">
    <property type="protein sequence ID" value="MCE8538293.1"/>
    <property type="molecule type" value="Genomic_DNA"/>
</dbReference>
<accession>A0A9Q3WLV5</accession>
<keyword evidence="2" id="KW-1133">Transmembrane helix</keyword>
<name>A0A9Q3WLV5_9RHOB</name>
<feature type="region of interest" description="Disordered" evidence="1">
    <location>
        <begin position="75"/>
        <end position="101"/>
    </location>
</feature>
<evidence type="ECO:0000256" key="1">
    <source>
        <dbReference type="SAM" id="MobiDB-lite"/>
    </source>
</evidence>
<organism evidence="3 4">
    <name type="scientific">Ruegeria pomeroyi</name>
    <dbReference type="NCBI Taxonomy" id="89184"/>
    <lineage>
        <taxon>Bacteria</taxon>
        <taxon>Pseudomonadati</taxon>
        <taxon>Pseudomonadota</taxon>
        <taxon>Alphaproteobacteria</taxon>
        <taxon>Rhodobacterales</taxon>
        <taxon>Roseobacteraceae</taxon>
        <taxon>Ruegeria</taxon>
    </lineage>
</organism>
<sequence length="101" mass="10984">MPRLIRLYVTQVLVGFAISAVFIAGLLWLDIAGLRGLIARSDSALLAVFMLWFMNGIVFAGVQFAWKIMSLAEDDAPPRGGSKVSDLRPVPARQEAPAQRG</sequence>
<reference evidence="3" key="1">
    <citation type="journal article" date="2021" name="Environ. Microbiol.">
        <title>Cryptic niche differentiation of novel sediment ecotypes of Rugeria pomeroyi correlates with nitrate respiration.</title>
        <authorList>
            <person name="Lin X."/>
            <person name="McNichol J."/>
            <person name="Chu X."/>
            <person name="Qian Y."/>
            <person name="Luo H."/>
        </authorList>
    </citation>
    <scope>NUCLEOTIDE SEQUENCE</scope>
    <source>
        <strain evidence="3">SZCCDBB064</strain>
    </source>
</reference>
<keyword evidence="2" id="KW-0812">Transmembrane</keyword>
<keyword evidence="2" id="KW-0472">Membrane</keyword>
<evidence type="ECO:0000313" key="3">
    <source>
        <dbReference type="EMBL" id="MCE8538293.1"/>
    </source>
</evidence>
<comment type="caution">
    <text evidence="3">The sequence shown here is derived from an EMBL/GenBank/DDBJ whole genome shotgun (WGS) entry which is preliminary data.</text>
</comment>
<dbReference type="AlphaFoldDB" id="A0A9Q3WLV5"/>
<gene>
    <name evidence="3" type="ORF">KBY27_12610</name>
</gene>
<protein>
    <submittedName>
        <fullName evidence="3">Uncharacterized protein</fullName>
    </submittedName>
</protein>
<dbReference type="RefSeq" id="WP_234136515.1">
    <property type="nucleotide sequence ID" value="NZ_JAGQAF010000007.1"/>
</dbReference>
<dbReference type="Proteomes" id="UP000813672">
    <property type="component" value="Unassembled WGS sequence"/>
</dbReference>